<proteinExistence type="predicted"/>
<gene>
    <name evidence="2" type="ORF">UFOPK2242_00152</name>
    <name evidence="3" type="ORF">UFOPK2925_00342</name>
</gene>
<protein>
    <submittedName>
        <fullName evidence="2">Unannotated protein</fullName>
    </submittedName>
</protein>
<dbReference type="EMBL" id="CAEZZU010000030">
    <property type="protein sequence ID" value="CAB4772291.1"/>
    <property type="molecule type" value="Genomic_DNA"/>
</dbReference>
<organism evidence="2">
    <name type="scientific">freshwater metagenome</name>
    <dbReference type="NCBI Taxonomy" id="449393"/>
    <lineage>
        <taxon>unclassified sequences</taxon>
        <taxon>metagenomes</taxon>
        <taxon>ecological metagenomes</taxon>
    </lineage>
</organism>
<sequence>MNRTILERRLVDVSERLKRLRAEYSVTAEQLVFMEDDAEDKRLRSLVAETPIAEFEAREATRHSSALAEYQIGLASTIKDLELEQDSLLDRMAGELLPPENTPSQNAPSENTPSENAGVKSE</sequence>
<evidence type="ECO:0000313" key="3">
    <source>
        <dbReference type="EMBL" id="CAB4772291.1"/>
    </source>
</evidence>
<name>A0A6J6KBR6_9ZZZZ</name>
<evidence type="ECO:0000313" key="2">
    <source>
        <dbReference type="EMBL" id="CAB4646468.1"/>
    </source>
</evidence>
<feature type="compositionally biased region" description="Polar residues" evidence="1">
    <location>
        <begin position="102"/>
        <end position="115"/>
    </location>
</feature>
<dbReference type="EMBL" id="CAEZWM010000007">
    <property type="protein sequence ID" value="CAB4646468.1"/>
    <property type="molecule type" value="Genomic_DNA"/>
</dbReference>
<reference evidence="2" key="1">
    <citation type="submission" date="2020-05" db="EMBL/GenBank/DDBJ databases">
        <authorList>
            <person name="Chiriac C."/>
            <person name="Salcher M."/>
            <person name="Ghai R."/>
            <person name="Kavagutti S V."/>
        </authorList>
    </citation>
    <scope>NUCLEOTIDE SEQUENCE</scope>
</reference>
<evidence type="ECO:0000256" key="1">
    <source>
        <dbReference type="SAM" id="MobiDB-lite"/>
    </source>
</evidence>
<dbReference type="AlphaFoldDB" id="A0A6J6KBR6"/>
<feature type="region of interest" description="Disordered" evidence="1">
    <location>
        <begin position="91"/>
        <end position="122"/>
    </location>
</feature>
<accession>A0A6J6KBR6</accession>